<organism evidence="4 5">
    <name type="scientific">Vairimorpha necatrix</name>
    <dbReference type="NCBI Taxonomy" id="6039"/>
    <lineage>
        <taxon>Eukaryota</taxon>
        <taxon>Fungi</taxon>
        <taxon>Fungi incertae sedis</taxon>
        <taxon>Microsporidia</taxon>
        <taxon>Nosematidae</taxon>
        <taxon>Vairimorpha</taxon>
    </lineage>
</organism>
<dbReference type="GO" id="GO:0004867">
    <property type="term" value="F:serine-type endopeptidase inhibitor activity"/>
    <property type="evidence" value="ECO:0007669"/>
    <property type="project" value="InterPro"/>
</dbReference>
<proteinExistence type="inferred from homology"/>
<evidence type="ECO:0000259" key="3">
    <source>
        <dbReference type="SMART" id="SM00093"/>
    </source>
</evidence>
<comment type="similarity">
    <text evidence="1 2">Belongs to the serpin family.</text>
</comment>
<dbReference type="Gene3D" id="3.30.497.10">
    <property type="entry name" value="Antithrombin, subunit I, domain 2"/>
    <property type="match status" value="1"/>
</dbReference>
<name>A0AAX4JBK2_9MICR</name>
<protein>
    <submittedName>
        <fullName evidence="4">Serpin-type proteinase inhibitor 2</fullName>
    </submittedName>
</protein>
<dbReference type="Pfam" id="PF00079">
    <property type="entry name" value="Serpin"/>
    <property type="match status" value="1"/>
</dbReference>
<dbReference type="InterPro" id="IPR036186">
    <property type="entry name" value="Serpin_sf"/>
</dbReference>
<evidence type="ECO:0000256" key="1">
    <source>
        <dbReference type="ARBA" id="ARBA00009500"/>
    </source>
</evidence>
<evidence type="ECO:0000313" key="5">
    <source>
        <dbReference type="Proteomes" id="UP001334084"/>
    </source>
</evidence>
<sequence>MLSKDKDCIKNQAISPYSFSHVFGILANCVDNETQKQMLNILGFPNDIDEYNKNSKDCYDLIVSGSKENKENFLVKNFIFYRNDVKIREIIRNDFFNTKLVSFDPSNIKQEIVNFNNLISKVTYGNIQNALDTLSPDIPLLIMNVLHIDLTWVNIFRNSGLKKFKKLNGDTVKQIMMHQISDFDTYEDEKKIAIKMPYKYSNLSFVAVMPKNLLDWELDSVNNFSEDSFNDIISKMTRKIVNLSFPKFKYEYSINFDEHIKDFELDIILKNLKLDKTNDITIKQKVVIDVNMNGAIASAVGLLHFMDSGRVPKVTYSFDQPFFWFIARHSEDKQTNTPIFMGKFLGNSLN</sequence>
<dbReference type="RefSeq" id="XP_065329386.1">
    <property type="nucleotide sequence ID" value="XM_065473314.1"/>
</dbReference>
<dbReference type="PANTHER" id="PTHR11461:SF211">
    <property type="entry name" value="GH10112P-RELATED"/>
    <property type="match status" value="1"/>
</dbReference>
<dbReference type="SMART" id="SM00093">
    <property type="entry name" value="SERPIN"/>
    <property type="match status" value="1"/>
</dbReference>
<dbReference type="InterPro" id="IPR023796">
    <property type="entry name" value="Serpin_dom"/>
</dbReference>
<reference evidence="4" key="1">
    <citation type="journal article" date="2024" name="BMC Genomics">
        <title>Functional annotation of a divergent genome using sequence and structure-based similarity.</title>
        <authorList>
            <person name="Svedberg D."/>
            <person name="Winiger R.R."/>
            <person name="Berg A."/>
            <person name="Sharma H."/>
            <person name="Tellgren-Roth C."/>
            <person name="Debrunner-Vossbrinck B.A."/>
            <person name="Vossbrinck C.R."/>
            <person name="Barandun J."/>
        </authorList>
    </citation>
    <scope>NUCLEOTIDE SEQUENCE</scope>
    <source>
        <strain evidence="4">Illinois isolate</strain>
    </source>
</reference>
<keyword evidence="5" id="KW-1185">Reference proteome</keyword>
<dbReference type="EMBL" id="CP142729">
    <property type="protein sequence ID" value="WUR03241.1"/>
    <property type="molecule type" value="Genomic_DNA"/>
</dbReference>
<dbReference type="InterPro" id="IPR042178">
    <property type="entry name" value="Serpin_sf_1"/>
</dbReference>
<evidence type="ECO:0000313" key="4">
    <source>
        <dbReference type="EMBL" id="WUR03241.1"/>
    </source>
</evidence>
<evidence type="ECO:0000256" key="2">
    <source>
        <dbReference type="RuleBase" id="RU000411"/>
    </source>
</evidence>
<dbReference type="InterPro" id="IPR042185">
    <property type="entry name" value="Serpin_sf_2"/>
</dbReference>
<dbReference type="GeneID" id="90541059"/>
<dbReference type="PANTHER" id="PTHR11461">
    <property type="entry name" value="SERINE PROTEASE INHIBITOR, SERPIN"/>
    <property type="match status" value="1"/>
</dbReference>
<dbReference type="InterPro" id="IPR000215">
    <property type="entry name" value="Serpin_fam"/>
</dbReference>
<dbReference type="KEGG" id="vnx:VNE69_04069"/>
<dbReference type="GO" id="GO:0005615">
    <property type="term" value="C:extracellular space"/>
    <property type="evidence" value="ECO:0007669"/>
    <property type="project" value="InterPro"/>
</dbReference>
<accession>A0AAX4JBK2</accession>
<gene>
    <name evidence="4" type="ORF">VNE69_04069</name>
</gene>
<dbReference type="Gene3D" id="2.30.39.10">
    <property type="entry name" value="Alpha-1-antitrypsin, domain 1"/>
    <property type="match status" value="1"/>
</dbReference>
<dbReference type="AlphaFoldDB" id="A0AAX4JBK2"/>
<feature type="domain" description="Serpin" evidence="3">
    <location>
        <begin position="1"/>
        <end position="347"/>
    </location>
</feature>
<dbReference type="SUPFAM" id="SSF56574">
    <property type="entry name" value="Serpins"/>
    <property type="match status" value="1"/>
</dbReference>
<dbReference type="Proteomes" id="UP001334084">
    <property type="component" value="Chromosome 4"/>
</dbReference>